<dbReference type="CDD" id="cd07313">
    <property type="entry name" value="terB_like_2"/>
    <property type="match status" value="1"/>
</dbReference>
<comment type="caution">
    <text evidence="2">The sequence shown here is derived from an EMBL/GenBank/DDBJ whole genome shotgun (WGS) entry which is preliminary data.</text>
</comment>
<dbReference type="SUPFAM" id="SSF158682">
    <property type="entry name" value="TerB-like"/>
    <property type="match status" value="1"/>
</dbReference>
<dbReference type="Proteomes" id="UP000470384">
    <property type="component" value="Unassembled WGS sequence"/>
</dbReference>
<gene>
    <name evidence="2" type="ORF">GTQ45_04600</name>
</gene>
<feature type="domain" description="Co-chaperone DjlA N-terminal" evidence="1">
    <location>
        <begin position="28"/>
        <end position="144"/>
    </location>
</feature>
<proteinExistence type="predicted"/>
<evidence type="ECO:0000313" key="2">
    <source>
        <dbReference type="EMBL" id="NBG95005.1"/>
    </source>
</evidence>
<dbReference type="RefSeq" id="WP_027838339.1">
    <property type="nucleotide sequence ID" value="NZ_BMHN01000001.1"/>
</dbReference>
<dbReference type="AlphaFoldDB" id="A0A845Q8L2"/>
<organism evidence="2 3">
    <name type="scientific">Pyruvatibacter mobilis</name>
    <dbReference type="NCBI Taxonomy" id="1712261"/>
    <lineage>
        <taxon>Bacteria</taxon>
        <taxon>Pseudomonadati</taxon>
        <taxon>Pseudomonadota</taxon>
        <taxon>Alphaproteobacteria</taxon>
        <taxon>Hyphomicrobiales</taxon>
        <taxon>Parvibaculaceae</taxon>
        <taxon>Pyruvatibacter</taxon>
    </lineage>
</organism>
<dbReference type="OrthoDB" id="5402150at2"/>
<keyword evidence="3" id="KW-1185">Reference proteome</keyword>
<sequence>MLDRIVAFLDQRKAPDGESADPFSVKQVAAAALMVEGARLDRDFDESERAAMERIVAERFGLAADDAQTLIDIAAARQKANYSDWQFTEAVKKNFSAQEQIDILSMMWEVAYADGELHRFEVHQIKSVARQLGLGDAELEKARADAQARLGISK</sequence>
<accession>A0A845Q8L2</accession>
<dbReference type="Pfam" id="PF05099">
    <property type="entry name" value="TerB"/>
    <property type="match status" value="1"/>
</dbReference>
<dbReference type="InterPro" id="IPR029024">
    <property type="entry name" value="TerB-like"/>
</dbReference>
<dbReference type="Gene3D" id="1.10.3680.10">
    <property type="entry name" value="TerB-like"/>
    <property type="match status" value="1"/>
</dbReference>
<evidence type="ECO:0000313" key="3">
    <source>
        <dbReference type="Proteomes" id="UP000470384"/>
    </source>
</evidence>
<dbReference type="InterPro" id="IPR007791">
    <property type="entry name" value="DjlA_N"/>
</dbReference>
<reference evidence="2 3" key="1">
    <citation type="journal article" date="2016" name="Int. J. Syst. Evol. Microbiol.">
        <title>Pyruvatibacter mobilis gen. nov., sp. nov., a marine bacterium from the culture broth of Picochlorum sp. 122.</title>
        <authorList>
            <person name="Wang G."/>
            <person name="Tang M."/>
            <person name="Wu H."/>
            <person name="Dai S."/>
            <person name="Li T."/>
            <person name="Chen C."/>
            <person name="He H."/>
            <person name="Fan J."/>
            <person name="Xiang W."/>
            <person name="Li X."/>
        </authorList>
    </citation>
    <scope>NUCLEOTIDE SEQUENCE [LARGE SCALE GENOMIC DNA]</scope>
    <source>
        <strain evidence="2 3">GYP-11</strain>
    </source>
</reference>
<protein>
    <submittedName>
        <fullName evidence="2">TerB family tellurite resistance protein</fullName>
    </submittedName>
</protein>
<dbReference type="EMBL" id="WXYQ01000004">
    <property type="protein sequence ID" value="NBG95005.1"/>
    <property type="molecule type" value="Genomic_DNA"/>
</dbReference>
<name>A0A845Q8L2_9HYPH</name>
<dbReference type="GeneID" id="300655919"/>
<evidence type="ECO:0000259" key="1">
    <source>
        <dbReference type="Pfam" id="PF05099"/>
    </source>
</evidence>